<dbReference type="KEGG" id="mff:MFFC18_40740"/>
<evidence type="ECO:0000256" key="1">
    <source>
        <dbReference type="SAM" id="Phobius"/>
    </source>
</evidence>
<organism evidence="2 3">
    <name type="scientific">Mariniblastus fucicola</name>
    <dbReference type="NCBI Taxonomy" id="980251"/>
    <lineage>
        <taxon>Bacteria</taxon>
        <taxon>Pseudomonadati</taxon>
        <taxon>Planctomycetota</taxon>
        <taxon>Planctomycetia</taxon>
        <taxon>Pirellulales</taxon>
        <taxon>Pirellulaceae</taxon>
        <taxon>Mariniblastus</taxon>
    </lineage>
</organism>
<evidence type="ECO:0000313" key="2">
    <source>
        <dbReference type="EMBL" id="QEG24158.1"/>
    </source>
</evidence>
<keyword evidence="1" id="KW-1133">Transmembrane helix</keyword>
<dbReference type="Proteomes" id="UP000322214">
    <property type="component" value="Chromosome"/>
</dbReference>
<dbReference type="AlphaFoldDB" id="A0A5B9PCU3"/>
<keyword evidence="1" id="KW-0472">Membrane</keyword>
<sequence>MDPNPYRSPETSSQENRKENETLFSSGMISAMLWSNIGLVAAYLLFFGFDWIFVSWISPNARQVNIAWSKLLFILVGANVIIYFAFTNKFNGTSGSKADSDGDE</sequence>
<gene>
    <name evidence="2" type="ORF">MFFC18_40740</name>
</gene>
<keyword evidence="3" id="KW-1185">Reference proteome</keyword>
<dbReference type="STRING" id="980251.GCA_001642875_00650"/>
<feature type="transmembrane region" description="Helical" evidence="1">
    <location>
        <begin position="33"/>
        <end position="54"/>
    </location>
</feature>
<dbReference type="EMBL" id="CP042912">
    <property type="protein sequence ID" value="QEG24158.1"/>
    <property type="molecule type" value="Genomic_DNA"/>
</dbReference>
<name>A0A5B9PCU3_9BACT</name>
<reference evidence="2 3" key="1">
    <citation type="submission" date="2019-08" db="EMBL/GenBank/DDBJ databases">
        <title>Deep-cultivation of Planctomycetes and their phenomic and genomic characterization uncovers novel biology.</title>
        <authorList>
            <person name="Wiegand S."/>
            <person name="Jogler M."/>
            <person name="Boedeker C."/>
            <person name="Pinto D."/>
            <person name="Vollmers J."/>
            <person name="Rivas-Marin E."/>
            <person name="Kohn T."/>
            <person name="Peeters S.H."/>
            <person name="Heuer A."/>
            <person name="Rast P."/>
            <person name="Oberbeckmann S."/>
            <person name="Bunk B."/>
            <person name="Jeske O."/>
            <person name="Meyerdierks A."/>
            <person name="Storesund J.E."/>
            <person name="Kallscheuer N."/>
            <person name="Luecker S."/>
            <person name="Lage O.M."/>
            <person name="Pohl T."/>
            <person name="Merkel B.J."/>
            <person name="Hornburger P."/>
            <person name="Mueller R.-W."/>
            <person name="Bruemmer F."/>
            <person name="Labrenz M."/>
            <person name="Spormann A.M."/>
            <person name="Op den Camp H."/>
            <person name="Overmann J."/>
            <person name="Amann R."/>
            <person name="Jetten M.S.M."/>
            <person name="Mascher T."/>
            <person name="Medema M.H."/>
            <person name="Devos D.P."/>
            <person name="Kaster A.-K."/>
            <person name="Ovreas L."/>
            <person name="Rohde M."/>
            <person name="Galperin M.Y."/>
            <person name="Jogler C."/>
        </authorList>
    </citation>
    <scope>NUCLEOTIDE SEQUENCE [LARGE SCALE GENOMIC DNA]</scope>
    <source>
        <strain evidence="2 3">FC18</strain>
    </source>
</reference>
<keyword evidence="1" id="KW-0812">Transmembrane</keyword>
<feature type="transmembrane region" description="Helical" evidence="1">
    <location>
        <begin position="66"/>
        <end position="86"/>
    </location>
</feature>
<proteinExistence type="predicted"/>
<protein>
    <submittedName>
        <fullName evidence="2">Uncharacterized protein</fullName>
    </submittedName>
</protein>
<evidence type="ECO:0000313" key="3">
    <source>
        <dbReference type="Proteomes" id="UP000322214"/>
    </source>
</evidence>
<dbReference type="RefSeq" id="WP_075083449.1">
    <property type="nucleotide sequence ID" value="NZ_CP042912.1"/>
</dbReference>
<accession>A0A5B9PCU3</accession>